<evidence type="ECO:0000313" key="3">
    <source>
        <dbReference type="Proteomes" id="UP000198773"/>
    </source>
</evidence>
<keyword evidence="1" id="KW-1133">Transmembrane helix</keyword>
<dbReference type="RefSeq" id="WP_091340697.1">
    <property type="nucleotide sequence ID" value="NZ_FNRM01000002.1"/>
</dbReference>
<keyword evidence="1" id="KW-0472">Membrane</keyword>
<accession>A0A1H3ZVM9</accession>
<name>A0A1H3ZVM9_ALKAM</name>
<keyword evidence="3" id="KW-1185">Reference proteome</keyword>
<sequence>MFWELVATVFAGLGAAGLALSARWISRGKLARWWIPVSAGVGMIAFQIYSEYTWFDHQKSLLPAGVEVVRSAEQTAFWRPWSYVFPQTLRFVAADFNRADVNQINPELVRLPLYFFERRMSAIAVTTIIHCGQLARADEHAQLQLPAPGEQVANDWYRLEPTDPLLRACR</sequence>
<evidence type="ECO:0000313" key="2">
    <source>
        <dbReference type="EMBL" id="SEA27461.1"/>
    </source>
</evidence>
<organism evidence="2 3">
    <name type="scientific">Alkalimonas amylolytica</name>
    <dbReference type="NCBI Taxonomy" id="152573"/>
    <lineage>
        <taxon>Bacteria</taxon>
        <taxon>Pseudomonadati</taxon>
        <taxon>Pseudomonadota</taxon>
        <taxon>Gammaproteobacteria</taxon>
        <taxon>Alkalimonas</taxon>
    </lineage>
</organism>
<dbReference type="STRING" id="152573.SAMN04488051_102371"/>
<feature type="transmembrane region" description="Helical" evidence="1">
    <location>
        <begin position="31"/>
        <end position="49"/>
    </location>
</feature>
<dbReference type="Proteomes" id="UP000198773">
    <property type="component" value="Unassembled WGS sequence"/>
</dbReference>
<evidence type="ECO:0000256" key="1">
    <source>
        <dbReference type="SAM" id="Phobius"/>
    </source>
</evidence>
<dbReference type="EMBL" id="FNRM01000002">
    <property type="protein sequence ID" value="SEA27461.1"/>
    <property type="molecule type" value="Genomic_DNA"/>
</dbReference>
<dbReference type="OrthoDB" id="8601734at2"/>
<reference evidence="2 3" key="1">
    <citation type="submission" date="2016-10" db="EMBL/GenBank/DDBJ databases">
        <authorList>
            <person name="de Groot N.N."/>
        </authorList>
    </citation>
    <scope>NUCLEOTIDE SEQUENCE [LARGE SCALE GENOMIC DNA]</scope>
    <source>
        <strain evidence="2 3">CGMCC 1.3430</strain>
    </source>
</reference>
<keyword evidence="1" id="KW-0812">Transmembrane</keyword>
<proteinExistence type="predicted"/>
<dbReference type="AlphaFoldDB" id="A0A1H3ZVM9"/>
<protein>
    <submittedName>
        <fullName evidence="2">Uncharacterized protein</fullName>
    </submittedName>
</protein>
<gene>
    <name evidence="2" type="ORF">SAMN04488051_102371</name>
</gene>